<comment type="caution">
    <text evidence="2">The sequence shown here is derived from an EMBL/GenBank/DDBJ whole genome shotgun (WGS) entry which is preliminary data.</text>
</comment>
<dbReference type="AlphaFoldDB" id="A0A8S1MHZ8"/>
<dbReference type="EMBL" id="CAJJDN010000034">
    <property type="protein sequence ID" value="CAD8076296.1"/>
    <property type="molecule type" value="Genomic_DNA"/>
</dbReference>
<proteinExistence type="predicted"/>
<keyword evidence="3" id="KW-1185">Reference proteome</keyword>
<organism evidence="2 3">
    <name type="scientific">Paramecium sonneborni</name>
    <dbReference type="NCBI Taxonomy" id="65129"/>
    <lineage>
        <taxon>Eukaryota</taxon>
        <taxon>Sar</taxon>
        <taxon>Alveolata</taxon>
        <taxon>Ciliophora</taxon>
        <taxon>Intramacronucleata</taxon>
        <taxon>Oligohymenophorea</taxon>
        <taxon>Peniculida</taxon>
        <taxon>Parameciidae</taxon>
        <taxon>Paramecium</taxon>
    </lineage>
</organism>
<gene>
    <name evidence="2" type="ORF">PSON_ATCC_30995.1.T0340305</name>
</gene>
<evidence type="ECO:0008006" key="4">
    <source>
        <dbReference type="Google" id="ProtNLM"/>
    </source>
</evidence>
<reference evidence="2" key="1">
    <citation type="submission" date="2021-01" db="EMBL/GenBank/DDBJ databases">
        <authorList>
            <consortium name="Genoscope - CEA"/>
            <person name="William W."/>
        </authorList>
    </citation>
    <scope>NUCLEOTIDE SEQUENCE</scope>
</reference>
<evidence type="ECO:0000256" key="1">
    <source>
        <dbReference type="SAM" id="SignalP"/>
    </source>
</evidence>
<dbReference type="Proteomes" id="UP000692954">
    <property type="component" value="Unassembled WGS sequence"/>
</dbReference>
<keyword evidence="1" id="KW-0732">Signal</keyword>
<protein>
    <recommendedName>
        <fullName evidence="4">Transmembrane protein</fullName>
    </recommendedName>
</protein>
<evidence type="ECO:0000313" key="3">
    <source>
        <dbReference type="Proteomes" id="UP000692954"/>
    </source>
</evidence>
<evidence type="ECO:0000313" key="2">
    <source>
        <dbReference type="EMBL" id="CAD8076296.1"/>
    </source>
</evidence>
<feature type="chain" id="PRO_5035910173" description="Transmembrane protein" evidence="1">
    <location>
        <begin position="21"/>
        <end position="544"/>
    </location>
</feature>
<feature type="signal peptide" evidence="1">
    <location>
        <begin position="1"/>
        <end position="20"/>
    </location>
</feature>
<sequence length="544" mass="62595">MKIIKTALTLLLFVFEIGIAELLADGEQGKIYNCANIELIGLIGGDPLTIDTSKERYITFDGDVRLSHKTHKQTMDSLKEGKDYFGTNSIHYSSVQNGIYIFVIEKSQENIIQSYIKTSLKRSYKVAQIPQVFYLKTIIEGQKKYAIHQITMSDKKEMKRELFKEEKETMQSFTGLQFSKKFVNIVFATLETGTFQDFTADEKFLEGVKSILDEIQNGKKCDEFFCKPPTLEQLGQLLADLPANKIQCSKKQCTYSQGGENKILFNKIPFLQTDKNFRYLDKSNNGMLLTTITPKNQKFVSITAQLALKCNIQDYDFHSQGYSGAFQAIKIGNSKLYSALIIEPTSNGIKRKFRSQTPEMYDELNNIQNVKTIYYFMIITNKGPQELFDQIISVVEKAKEIDQKKYQCTPIPKDTDVTFIQLNSKNFEEIYEEGFLNQEEQQQQQETANIPKIELLENQNNGLCFKVFDQCYYNGSSIQICQGNIGDNEKLQTFSIQSIKLSEEMRITFQTKDKQQIILENNQECLQNAIIIDEIKVEQVQNYE</sequence>
<name>A0A8S1MHZ8_9CILI</name>
<dbReference type="OrthoDB" id="293742at2759"/>
<accession>A0A8S1MHZ8</accession>